<evidence type="ECO:0000313" key="3">
    <source>
        <dbReference type="EMBL" id="AVP97597.1"/>
    </source>
</evidence>
<reference evidence="3 4" key="1">
    <citation type="submission" date="2018-03" db="EMBL/GenBank/DDBJ databases">
        <title>Ahniella affigens gen. nov., sp. nov., a gammaproteobacterium isolated from sandy soil near a stream.</title>
        <authorList>
            <person name="Ko Y."/>
            <person name="Kim J.-H."/>
        </authorList>
    </citation>
    <scope>NUCLEOTIDE SEQUENCE [LARGE SCALE GENOMIC DNA]</scope>
    <source>
        <strain evidence="3 4">D13</strain>
    </source>
</reference>
<dbReference type="EMBL" id="CP027860">
    <property type="protein sequence ID" value="AVP97597.1"/>
    <property type="molecule type" value="Genomic_DNA"/>
</dbReference>
<feature type="region of interest" description="Disordered" evidence="1">
    <location>
        <begin position="1"/>
        <end position="26"/>
    </location>
</feature>
<name>A0A2P1PRW8_9GAMM</name>
<dbReference type="Proteomes" id="UP000241074">
    <property type="component" value="Chromosome"/>
</dbReference>
<accession>A0A2P1PRW8</accession>
<evidence type="ECO:0000259" key="2">
    <source>
        <dbReference type="Pfam" id="PF21818"/>
    </source>
</evidence>
<proteinExistence type="predicted"/>
<evidence type="ECO:0000256" key="1">
    <source>
        <dbReference type="SAM" id="MobiDB-lite"/>
    </source>
</evidence>
<reference evidence="3 4" key="2">
    <citation type="submission" date="2018-03" db="EMBL/GenBank/DDBJ databases">
        <authorList>
            <person name="Keele B.F."/>
        </authorList>
    </citation>
    <scope>NUCLEOTIDE SEQUENCE [LARGE SCALE GENOMIC DNA]</scope>
    <source>
        <strain evidence="3 4">D13</strain>
    </source>
</reference>
<evidence type="ECO:0000313" key="4">
    <source>
        <dbReference type="Proteomes" id="UP000241074"/>
    </source>
</evidence>
<organism evidence="3 4">
    <name type="scientific">Ahniella affigens</name>
    <dbReference type="NCBI Taxonomy" id="2021234"/>
    <lineage>
        <taxon>Bacteria</taxon>
        <taxon>Pseudomonadati</taxon>
        <taxon>Pseudomonadota</taxon>
        <taxon>Gammaproteobacteria</taxon>
        <taxon>Lysobacterales</taxon>
        <taxon>Rhodanobacteraceae</taxon>
        <taxon>Ahniella</taxon>
    </lineage>
</organism>
<feature type="domain" description="DUF6884" evidence="2">
    <location>
        <begin position="60"/>
        <end position="192"/>
    </location>
</feature>
<sequence length="200" mass="22245">MHHGFPPAKDGQGPIASRKHADGDSVSVRGSIDGILPATVRPPVAQPASFQRTESNMTKIALVSCAKSQHTQPIAAKDLYTSALFRASRRFAERFADDWYILSAAYGLLHPDQVVAPYERPLNTLTRSERQTWVDEMIEQSRATLPLASEVIVLASTHYAEGLVTWLTERGHNVILPLGTLRIGQRIQWLRQQAQPNQDQ</sequence>
<keyword evidence="4" id="KW-1185">Reference proteome</keyword>
<dbReference type="Pfam" id="PF21818">
    <property type="entry name" value="DUF6884"/>
    <property type="match status" value="1"/>
</dbReference>
<dbReference type="InterPro" id="IPR049251">
    <property type="entry name" value="DUF6884"/>
</dbReference>
<gene>
    <name evidence="3" type="ORF">C7S18_10480</name>
</gene>
<dbReference type="AlphaFoldDB" id="A0A2P1PRW8"/>
<dbReference type="KEGG" id="xba:C7S18_10480"/>
<protein>
    <recommendedName>
        <fullName evidence="2">DUF6884 domain-containing protein</fullName>
    </recommendedName>
</protein>